<dbReference type="RefSeq" id="WP_283808019.1">
    <property type="nucleotide sequence ID" value="NZ_FMAI01000023.1"/>
</dbReference>
<protein>
    <submittedName>
        <fullName evidence="1">Uncharacterized protein</fullName>
    </submittedName>
</protein>
<organism evidence="1 2">
    <name type="scientific">Bradyrhizobium shewense</name>
    <dbReference type="NCBI Taxonomy" id="1761772"/>
    <lineage>
        <taxon>Bacteria</taxon>
        <taxon>Pseudomonadati</taxon>
        <taxon>Pseudomonadota</taxon>
        <taxon>Alphaproteobacteria</taxon>
        <taxon>Hyphomicrobiales</taxon>
        <taxon>Nitrobacteraceae</taxon>
        <taxon>Bradyrhizobium</taxon>
    </lineage>
</organism>
<dbReference type="EMBL" id="FMAI01000023">
    <property type="protein sequence ID" value="SCB54160.1"/>
    <property type="molecule type" value="Genomic_DNA"/>
</dbReference>
<keyword evidence="2" id="KW-1185">Reference proteome</keyword>
<accession>A0A1C3XPJ9</accession>
<sequence>MLENLRAIMQPGAITAVLLVLALMAAADAAIFIAARGWPF</sequence>
<evidence type="ECO:0000313" key="2">
    <source>
        <dbReference type="Proteomes" id="UP000199184"/>
    </source>
</evidence>
<evidence type="ECO:0000313" key="1">
    <source>
        <dbReference type="EMBL" id="SCB54160.1"/>
    </source>
</evidence>
<reference evidence="2" key="1">
    <citation type="submission" date="2016-08" db="EMBL/GenBank/DDBJ databases">
        <authorList>
            <person name="Varghese N."/>
            <person name="Submissions Spin"/>
        </authorList>
    </citation>
    <scope>NUCLEOTIDE SEQUENCE [LARGE SCALE GENOMIC DNA]</scope>
    <source>
        <strain evidence="2">ERR11</strain>
    </source>
</reference>
<name>A0A1C3XPJ9_9BRAD</name>
<dbReference type="Proteomes" id="UP000199184">
    <property type="component" value="Unassembled WGS sequence"/>
</dbReference>
<gene>
    <name evidence="1" type="ORF">GA0061098_1023116</name>
</gene>
<proteinExistence type="predicted"/>
<dbReference type="AlphaFoldDB" id="A0A1C3XPJ9"/>